<dbReference type="InterPro" id="IPR006222">
    <property type="entry name" value="GCVT_N"/>
</dbReference>
<evidence type="ECO:0000256" key="2">
    <source>
        <dbReference type="SAM" id="MobiDB-lite"/>
    </source>
</evidence>
<dbReference type="Gene3D" id="2.40.30.160">
    <property type="match status" value="1"/>
</dbReference>
<protein>
    <submittedName>
        <fullName evidence="4">Folate-binding protein</fullName>
    </submittedName>
</protein>
<dbReference type="PIRSF" id="PIRSF006487">
    <property type="entry name" value="GcvT"/>
    <property type="match status" value="1"/>
</dbReference>
<dbReference type="AlphaFoldDB" id="A0A831RLX2"/>
<evidence type="ECO:0000259" key="3">
    <source>
        <dbReference type="Pfam" id="PF01571"/>
    </source>
</evidence>
<sequence length="346" mass="37459">MNDQWKQFLESRSARIDDSGVRFPTAAAAPACALTDLSHLGLIRVSGEDADGFLQGQLTNDIREVTGGHWQLSGYCTPKGRLLASFLVFRRDGDLYLQTTAGLVAALIDRLRMFVLLSKVTIEDASDRLVRIGLAGDCAPELLAGRFRQPPGASGGAVTENGITLLRLGGELPRYELIGDARTVAGVWQQLAEKAEPANADYWSLLEIRAGVPSVQQETVEAFVPQMVNMELIDGISFTKGCYTGQEVVARMRYLGKLKRRMYLAHVDTDTCPRPGDAIHSPHSASGQGAGRVVDARPAPEGGCDLLVVLEIASREAGDLRLGDADGAELRFPEQPYPLEQEQTSP</sequence>
<feature type="region of interest" description="Disordered" evidence="2">
    <location>
        <begin position="325"/>
        <end position="346"/>
    </location>
</feature>
<reference evidence="4" key="1">
    <citation type="journal article" date="2020" name="mSystems">
        <title>Genome- and Community-Level Interaction Insights into Carbon Utilization and Element Cycling Functions of Hydrothermarchaeota in Hydrothermal Sediment.</title>
        <authorList>
            <person name="Zhou Z."/>
            <person name="Liu Y."/>
            <person name="Xu W."/>
            <person name="Pan J."/>
            <person name="Luo Z.H."/>
            <person name="Li M."/>
        </authorList>
    </citation>
    <scope>NUCLEOTIDE SEQUENCE [LARGE SCALE GENOMIC DNA]</scope>
    <source>
        <strain evidence="4">HyVt-443</strain>
    </source>
</reference>
<feature type="domain" description="GCVT N-terminal" evidence="3">
    <location>
        <begin position="27"/>
        <end position="230"/>
    </location>
</feature>
<dbReference type="Pfam" id="PF01571">
    <property type="entry name" value="GCV_T"/>
    <property type="match status" value="1"/>
</dbReference>
<dbReference type="EMBL" id="DRKP01000060">
    <property type="protein sequence ID" value="HEB95833.1"/>
    <property type="molecule type" value="Genomic_DNA"/>
</dbReference>
<dbReference type="InterPro" id="IPR017703">
    <property type="entry name" value="YgfZ/GCV_T_CS"/>
</dbReference>
<dbReference type="InterPro" id="IPR029043">
    <property type="entry name" value="GcvT/YgfZ_C"/>
</dbReference>
<organism evidence="4">
    <name type="scientific">Sedimenticola thiotaurini</name>
    <dbReference type="NCBI Taxonomy" id="1543721"/>
    <lineage>
        <taxon>Bacteria</taxon>
        <taxon>Pseudomonadati</taxon>
        <taxon>Pseudomonadota</taxon>
        <taxon>Gammaproteobacteria</taxon>
        <taxon>Chromatiales</taxon>
        <taxon>Sedimenticolaceae</taxon>
        <taxon>Sedimenticola</taxon>
    </lineage>
</organism>
<accession>A0A831RLX2</accession>
<dbReference type="GO" id="GO:0016226">
    <property type="term" value="P:iron-sulfur cluster assembly"/>
    <property type="evidence" value="ECO:0007669"/>
    <property type="project" value="TreeGrafter"/>
</dbReference>
<dbReference type="Proteomes" id="UP000886251">
    <property type="component" value="Unassembled WGS sequence"/>
</dbReference>
<dbReference type="SUPFAM" id="SSF101790">
    <property type="entry name" value="Aminomethyltransferase beta-barrel domain"/>
    <property type="match status" value="1"/>
</dbReference>
<feature type="binding site" evidence="1">
    <location>
        <position position="176"/>
    </location>
    <ligand>
        <name>substrate</name>
    </ligand>
</feature>
<evidence type="ECO:0000256" key="1">
    <source>
        <dbReference type="PIRSR" id="PIRSR006487-1"/>
    </source>
</evidence>
<gene>
    <name evidence="4" type="ORF">ENI96_05320</name>
</gene>
<dbReference type="PANTHER" id="PTHR22602">
    <property type="entry name" value="TRANSFERASE CAF17, MITOCHONDRIAL-RELATED"/>
    <property type="match status" value="1"/>
</dbReference>
<dbReference type="Gene3D" id="3.30.70.1400">
    <property type="entry name" value="Aminomethyltransferase beta-barrel domains"/>
    <property type="match status" value="1"/>
</dbReference>
<dbReference type="SUPFAM" id="SSF103025">
    <property type="entry name" value="Folate-binding domain"/>
    <property type="match status" value="1"/>
</dbReference>
<dbReference type="PANTHER" id="PTHR22602:SF0">
    <property type="entry name" value="TRANSFERASE CAF17, MITOCHONDRIAL-RELATED"/>
    <property type="match status" value="1"/>
</dbReference>
<proteinExistence type="predicted"/>
<evidence type="ECO:0000313" key="4">
    <source>
        <dbReference type="EMBL" id="HEB95833.1"/>
    </source>
</evidence>
<dbReference type="Gene3D" id="3.30.70.1630">
    <property type="match status" value="1"/>
</dbReference>
<comment type="caution">
    <text evidence="4">The sequence shown here is derived from an EMBL/GenBank/DDBJ whole genome shotgun (WGS) entry which is preliminary data.</text>
</comment>
<name>A0A831RLX2_9GAMM</name>
<dbReference type="InterPro" id="IPR045179">
    <property type="entry name" value="YgfZ/GcvT"/>
</dbReference>
<dbReference type="NCBIfam" id="TIGR03317">
    <property type="entry name" value="ygfZ_signature"/>
    <property type="match status" value="1"/>
</dbReference>